<keyword evidence="4" id="KW-0413">Isomerase</keyword>
<evidence type="ECO:0000256" key="5">
    <source>
        <dbReference type="ARBA" id="ARBA00041564"/>
    </source>
</evidence>
<evidence type="ECO:0000256" key="2">
    <source>
        <dbReference type="ARBA" id="ARBA00005297"/>
    </source>
</evidence>
<dbReference type="RefSeq" id="WP_394162099.1">
    <property type="nucleotide sequence ID" value="NZ_JBHGCJ010000003.1"/>
</dbReference>
<reference evidence="7 8" key="1">
    <citation type="submission" date="2024-09" db="EMBL/GenBank/DDBJ databases">
        <authorList>
            <consortium name="All-Russian atlas of soil microorganisms"/>
            <consortium name="as a basis for the search for new antimicrobial producers and enzymes with unique properties"/>
            <person name="Sokolova E.A."/>
            <person name="Voronina E.N."/>
        </authorList>
    </citation>
    <scope>NUCLEOTIDE SEQUENCE [LARGE SCALE GENOMIC DNA]</scope>
    <source>
        <strain evidence="7 8">AF-22b-331.1</strain>
    </source>
</reference>
<dbReference type="EMBL" id="JBHGCJ010000003">
    <property type="protein sequence ID" value="MFG6108743.1"/>
    <property type="molecule type" value="Genomic_DNA"/>
</dbReference>
<evidence type="ECO:0000256" key="3">
    <source>
        <dbReference type="ARBA" id="ARBA00012824"/>
    </source>
</evidence>
<dbReference type="InterPro" id="IPR004561">
    <property type="entry name" value="IsoChor_synthase"/>
</dbReference>
<evidence type="ECO:0000313" key="7">
    <source>
        <dbReference type="EMBL" id="MFG6108743.1"/>
    </source>
</evidence>
<evidence type="ECO:0000259" key="6">
    <source>
        <dbReference type="Pfam" id="PF00425"/>
    </source>
</evidence>
<accession>A0ABW7CXY9</accession>
<dbReference type="EC" id="5.4.4.2" evidence="3"/>
<feature type="domain" description="Chorismate-utilising enzyme C-terminal" evidence="6">
    <location>
        <begin position="116"/>
        <end position="376"/>
    </location>
</feature>
<dbReference type="Pfam" id="PF00425">
    <property type="entry name" value="Chorismate_bind"/>
    <property type="match status" value="1"/>
</dbReference>
<protein>
    <recommendedName>
        <fullName evidence="3">isochorismate synthase</fullName>
        <ecNumber evidence="3">5.4.4.2</ecNumber>
    </recommendedName>
    <alternativeName>
        <fullName evidence="5">Isochorismate mutase</fullName>
    </alternativeName>
</protein>
<sequence>MNEVLHPGASHVDAGVCVAQASDATPFLLRAPLRSLEAHGCRAPLPRGSLATLADRVAAFFATPRAGLPLLVGALPFDPVEHDALHQPQWLSSNATTTAPPAPRFAGSIAAEPSAARYADSVAHALIALRQARPALHKVVLARSLHLRCDPPVAPRELAARLGHDASVATYLVPLPVAADAAPAWLVGATPELLVSRRGREVLSHPLAGSARRSSDPDDDARTAQALLASAKDHDEHRHVVEAIVAALSPWCARIEAEPRPSLHATATMWHLGTRITATLADATTSVASLVAALHPTPAVCGTPRQLALDTIRALEPVPRGFYAGAVGWIDAEGDGDWYVAIRCARLQGDHARVYAGAGIVADSQPALEVAETAAKFGALLNALGVDQVPAS</sequence>
<organism evidence="7 8">
    <name type="scientific">Stenotrophomonas nematodicola</name>
    <dbReference type="NCBI Taxonomy" id="2656746"/>
    <lineage>
        <taxon>Bacteria</taxon>
        <taxon>Pseudomonadati</taxon>
        <taxon>Pseudomonadota</taxon>
        <taxon>Gammaproteobacteria</taxon>
        <taxon>Lysobacterales</taxon>
        <taxon>Lysobacteraceae</taxon>
        <taxon>Stenotrophomonas</taxon>
    </lineage>
</organism>
<comment type="catalytic activity">
    <reaction evidence="1">
        <text>chorismate = isochorismate</text>
        <dbReference type="Rhea" id="RHEA:18985"/>
        <dbReference type="ChEBI" id="CHEBI:29748"/>
        <dbReference type="ChEBI" id="CHEBI:29780"/>
        <dbReference type="EC" id="5.4.4.2"/>
    </reaction>
</comment>
<dbReference type="InterPro" id="IPR015890">
    <property type="entry name" value="Chorismate_C"/>
</dbReference>
<dbReference type="PANTHER" id="PTHR42839">
    <property type="entry name" value="ISOCHORISMATE SYNTHASE ENTC"/>
    <property type="match status" value="1"/>
</dbReference>
<dbReference type="InterPro" id="IPR005801">
    <property type="entry name" value="ADC_synthase"/>
</dbReference>
<evidence type="ECO:0000256" key="1">
    <source>
        <dbReference type="ARBA" id="ARBA00000799"/>
    </source>
</evidence>
<dbReference type="Proteomes" id="UP001605261">
    <property type="component" value="Unassembled WGS sequence"/>
</dbReference>
<dbReference type="SUPFAM" id="SSF56322">
    <property type="entry name" value="ADC synthase"/>
    <property type="match status" value="1"/>
</dbReference>
<dbReference type="Gene3D" id="3.60.120.10">
    <property type="entry name" value="Anthranilate synthase"/>
    <property type="match status" value="1"/>
</dbReference>
<comment type="caution">
    <text evidence="7">The sequence shown here is derived from an EMBL/GenBank/DDBJ whole genome shotgun (WGS) entry which is preliminary data.</text>
</comment>
<evidence type="ECO:0000256" key="4">
    <source>
        <dbReference type="ARBA" id="ARBA00023235"/>
    </source>
</evidence>
<proteinExistence type="inferred from homology"/>
<comment type="similarity">
    <text evidence="2">Belongs to the isochorismate synthase family.</text>
</comment>
<name>A0ABW7CXY9_9GAMM</name>
<dbReference type="NCBIfam" id="TIGR00543">
    <property type="entry name" value="isochor_syn"/>
    <property type="match status" value="1"/>
</dbReference>
<evidence type="ECO:0000313" key="8">
    <source>
        <dbReference type="Proteomes" id="UP001605261"/>
    </source>
</evidence>
<gene>
    <name evidence="7" type="ORF">ACEU0G_002735</name>
</gene>
<dbReference type="PANTHER" id="PTHR42839:SF2">
    <property type="entry name" value="ISOCHORISMATE SYNTHASE ENTC"/>
    <property type="match status" value="1"/>
</dbReference>
<keyword evidence="8" id="KW-1185">Reference proteome</keyword>